<comment type="caution">
    <text evidence="3">The sequence shown here is derived from an EMBL/GenBank/DDBJ whole genome shotgun (WGS) entry which is preliminary data.</text>
</comment>
<gene>
    <name evidence="3" type="ORF">AYR66_02220</name>
</gene>
<name>A0A254T6K5_9BURK</name>
<keyword evidence="2" id="KW-0732">Signal</keyword>
<sequence>MGFSHTRWFGIAWSAVAAACLSAQAGNSTSASSSSSGPSGSSSEVAFSAVEGRHTVNGDVLEIKAHELLVNGIFYGKVNSSSNVKYRVRGNEKAVYVDGKKRQPEK</sequence>
<evidence type="ECO:0000313" key="3">
    <source>
        <dbReference type="EMBL" id="OWW18294.1"/>
    </source>
</evidence>
<accession>A0A254T6K5</accession>
<dbReference type="PROSITE" id="PS51257">
    <property type="entry name" value="PROKAR_LIPOPROTEIN"/>
    <property type="match status" value="1"/>
</dbReference>
<proteinExistence type="predicted"/>
<reference evidence="3 4" key="1">
    <citation type="submission" date="2016-02" db="EMBL/GenBank/DDBJ databases">
        <authorList>
            <person name="Wen L."/>
            <person name="He K."/>
            <person name="Yang H."/>
        </authorList>
    </citation>
    <scope>NUCLEOTIDE SEQUENCE [LARGE SCALE GENOMIC DNA]</scope>
    <source>
        <strain evidence="3 4">TSA40</strain>
    </source>
</reference>
<evidence type="ECO:0000313" key="4">
    <source>
        <dbReference type="Proteomes" id="UP000197535"/>
    </source>
</evidence>
<keyword evidence="4" id="KW-1185">Reference proteome</keyword>
<dbReference type="AlphaFoldDB" id="A0A254T6K5"/>
<feature type="chain" id="PRO_5012242460" evidence="2">
    <location>
        <begin position="26"/>
        <end position="106"/>
    </location>
</feature>
<feature type="region of interest" description="Disordered" evidence="1">
    <location>
        <begin position="27"/>
        <end position="46"/>
    </location>
</feature>
<evidence type="ECO:0000256" key="2">
    <source>
        <dbReference type="SAM" id="SignalP"/>
    </source>
</evidence>
<feature type="signal peptide" evidence="2">
    <location>
        <begin position="1"/>
        <end position="25"/>
    </location>
</feature>
<organism evidence="3 4">
    <name type="scientific">Noviherbaspirillum denitrificans</name>
    <dbReference type="NCBI Taxonomy" id="1968433"/>
    <lineage>
        <taxon>Bacteria</taxon>
        <taxon>Pseudomonadati</taxon>
        <taxon>Pseudomonadota</taxon>
        <taxon>Betaproteobacteria</taxon>
        <taxon>Burkholderiales</taxon>
        <taxon>Oxalobacteraceae</taxon>
        <taxon>Noviherbaspirillum</taxon>
    </lineage>
</organism>
<dbReference type="RefSeq" id="WP_088710560.1">
    <property type="nucleotide sequence ID" value="NZ_LSTO01000012.1"/>
</dbReference>
<dbReference type="Proteomes" id="UP000197535">
    <property type="component" value="Unassembled WGS sequence"/>
</dbReference>
<evidence type="ECO:0000256" key="1">
    <source>
        <dbReference type="SAM" id="MobiDB-lite"/>
    </source>
</evidence>
<dbReference type="EMBL" id="LSTO01000012">
    <property type="protein sequence ID" value="OWW18294.1"/>
    <property type="molecule type" value="Genomic_DNA"/>
</dbReference>
<protein>
    <submittedName>
        <fullName evidence="3">Uncharacterized protein</fullName>
    </submittedName>
</protein>